<keyword evidence="4" id="KW-0964">Secreted</keyword>
<name>A0ABM1EJ39_PRICU</name>
<organism evidence="10 11">
    <name type="scientific">Priapulus caudatus</name>
    <name type="common">Priapulid worm</name>
    <dbReference type="NCBI Taxonomy" id="37621"/>
    <lineage>
        <taxon>Eukaryota</taxon>
        <taxon>Metazoa</taxon>
        <taxon>Ecdysozoa</taxon>
        <taxon>Scalidophora</taxon>
        <taxon>Priapulida</taxon>
        <taxon>Priapulimorpha</taxon>
        <taxon>Priapulimorphida</taxon>
        <taxon>Priapulidae</taxon>
        <taxon>Priapulus</taxon>
    </lineage>
</organism>
<evidence type="ECO:0000256" key="1">
    <source>
        <dbReference type="ARBA" id="ARBA00004613"/>
    </source>
</evidence>
<feature type="domain" description="Tsg C-terminal" evidence="8">
    <location>
        <begin position="100"/>
        <end position="216"/>
    </location>
</feature>
<keyword evidence="6" id="KW-0325">Glycoprotein</keyword>
<dbReference type="InterPro" id="IPR006761">
    <property type="entry name" value="Tsg"/>
</dbReference>
<proteinExistence type="inferred from homology"/>
<evidence type="ECO:0000313" key="11">
    <source>
        <dbReference type="RefSeq" id="XP_014672210.1"/>
    </source>
</evidence>
<gene>
    <name evidence="11" type="primary">LOC106812754</name>
</gene>
<evidence type="ECO:0000259" key="9">
    <source>
        <dbReference type="Pfam" id="PF23782"/>
    </source>
</evidence>
<feature type="region of interest" description="Disordered" evidence="7">
    <location>
        <begin position="225"/>
        <end position="270"/>
    </location>
</feature>
<feature type="domain" description="Tsg N-terminal" evidence="9">
    <location>
        <begin position="39"/>
        <end position="94"/>
    </location>
</feature>
<dbReference type="Pfam" id="PF04668">
    <property type="entry name" value="Tsg"/>
    <property type="match status" value="1"/>
</dbReference>
<dbReference type="Proteomes" id="UP000695022">
    <property type="component" value="Unplaced"/>
</dbReference>
<evidence type="ECO:0000256" key="4">
    <source>
        <dbReference type="ARBA" id="ARBA00022525"/>
    </source>
</evidence>
<evidence type="ECO:0000256" key="7">
    <source>
        <dbReference type="SAM" id="MobiDB-lite"/>
    </source>
</evidence>
<dbReference type="InterPro" id="IPR057726">
    <property type="entry name" value="Tsg_C"/>
</dbReference>
<evidence type="ECO:0000256" key="5">
    <source>
        <dbReference type="ARBA" id="ARBA00022729"/>
    </source>
</evidence>
<dbReference type="Pfam" id="PF23782">
    <property type="entry name" value="Tsg_N"/>
    <property type="match status" value="1"/>
</dbReference>
<keyword evidence="5" id="KW-0732">Signal</keyword>
<keyword evidence="10" id="KW-1185">Reference proteome</keyword>
<dbReference type="PANTHER" id="PTHR12312">
    <property type="entry name" value="TWISTED GASTRULATION PROTEIN HOMOLOG 1-A-RELATED"/>
    <property type="match status" value="1"/>
</dbReference>
<protein>
    <submittedName>
        <fullName evidence="11">Twisted gastrulation protein homolog 1-A-like isoform X1</fullName>
    </submittedName>
</protein>
<accession>A0ABM1EJ39</accession>
<feature type="compositionally biased region" description="Basic and acidic residues" evidence="7">
    <location>
        <begin position="252"/>
        <end position="270"/>
    </location>
</feature>
<sequence>MVRDKHKRLESSVDMIGRCYIVSLLLAVAATCAAAELYGCNEAVCASVVSKCMLLKSCECNMKVNCTCCRDCYKCLHDLYTECCSCVGMCPNEAKVIDRLSKKSSVEDLNEPIPDLFNVLTEEADHLLRWVSMNFPQHEDLAVFQPASPHRATAVMGDVNCTAAFMSQCMSLNKCKVSCSSMGASKYRWFHDGCCECVGHTCINYGVNVSKCLQCPADRDRATEHEETDNTYHMPSESEGHDGTYTDDMSEEHDSNQQEVGEHYTQEEDP</sequence>
<evidence type="ECO:0000256" key="3">
    <source>
        <dbReference type="ARBA" id="ARBA00022473"/>
    </source>
</evidence>
<feature type="compositionally biased region" description="Basic and acidic residues" evidence="7">
    <location>
        <begin position="225"/>
        <end position="244"/>
    </location>
</feature>
<dbReference type="PANTHER" id="PTHR12312:SF16">
    <property type="entry name" value="TWISTED GASTRULATION PROTEIN HOMOLOG 1-A-RELATED"/>
    <property type="match status" value="1"/>
</dbReference>
<dbReference type="GeneID" id="106812754"/>
<evidence type="ECO:0000313" key="10">
    <source>
        <dbReference type="Proteomes" id="UP000695022"/>
    </source>
</evidence>
<evidence type="ECO:0000259" key="8">
    <source>
        <dbReference type="Pfam" id="PF04668"/>
    </source>
</evidence>
<comment type="subcellular location">
    <subcellularLocation>
        <location evidence="1">Secreted</location>
    </subcellularLocation>
</comment>
<keyword evidence="3" id="KW-0217">Developmental protein</keyword>
<dbReference type="InterPro" id="IPR057635">
    <property type="entry name" value="Tsg_N"/>
</dbReference>
<dbReference type="RefSeq" id="XP_014672210.1">
    <property type="nucleotide sequence ID" value="XM_014816724.1"/>
</dbReference>
<evidence type="ECO:0000256" key="6">
    <source>
        <dbReference type="ARBA" id="ARBA00023180"/>
    </source>
</evidence>
<evidence type="ECO:0000256" key="2">
    <source>
        <dbReference type="ARBA" id="ARBA00010047"/>
    </source>
</evidence>
<reference evidence="11" key="1">
    <citation type="submission" date="2025-08" db="UniProtKB">
        <authorList>
            <consortium name="RefSeq"/>
        </authorList>
    </citation>
    <scope>IDENTIFICATION</scope>
</reference>
<comment type="similarity">
    <text evidence="2">Belongs to the twisted gastrulation protein family.</text>
</comment>